<evidence type="ECO:0000259" key="3">
    <source>
        <dbReference type="Pfam" id="PF13100"/>
    </source>
</evidence>
<dbReference type="Pfam" id="PF13100">
    <property type="entry name" value="OstA_2"/>
    <property type="match status" value="1"/>
</dbReference>
<gene>
    <name evidence="4" type="ORF">BZARG_2874</name>
</gene>
<dbReference type="InterPro" id="IPR005653">
    <property type="entry name" value="OstA-like_N"/>
</dbReference>
<proteinExistence type="predicted"/>
<name>G2E8Z0_9FLAO</name>
<comment type="caution">
    <text evidence="4">The sequence shown here is derived from an EMBL/GenBank/DDBJ whole genome shotgun (WGS) entry which is preliminary data.</text>
</comment>
<evidence type="ECO:0000313" key="5">
    <source>
        <dbReference type="Proteomes" id="UP000003730"/>
    </source>
</evidence>
<feature type="region of interest" description="Disordered" evidence="2">
    <location>
        <begin position="553"/>
        <end position="607"/>
    </location>
</feature>
<dbReference type="Proteomes" id="UP000003730">
    <property type="component" value="Unassembled WGS sequence"/>
</dbReference>
<protein>
    <recommendedName>
        <fullName evidence="3">Organic solvent tolerance-like N-terminal domain-containing protein</fullName>
    </recommendedName>
</protein>
<reference evidence="4 5" key="1">
    <citation type="journal article" date="2008" name="Int. J. Syst. Evol. Microbiol.">
        <title>Bizionia argentinensis sp. nov., isolated from surface marine water in Antarctica.</title>
        <authorList>
            <person name="Bercovich A."/>
            <person name="Vazquez S.C."/>
            <person name="Yankilevich P."/>
            <person name="Coria S.H."/>
            <person name="Foti M."/>
            <person name="Hernandez E."/>
            <person name="Vidal A."/>
            <person name="Ruberto L."/>
            <person name="Melo C."/>
            <person name="Marenssi S."/>
            <person name="Criscuolo M."/>
            <person name="Memoli M."/>
            <person name="Arguelles M."/>
            <person name="Mac Cormack W.P."/>
        </authorList>
    </citation>
    <scope>NUCLEOTIDE SEQUENCE [LARGE SCALE GENOMIC DNA]</scope>
    <source>
        <strain evidence="4 5">JUB59</strain>
    </source>
</reference>
<dbReference type="PANTHER" id="PTHR36504">
    <property type="entry name" value="LIPOPOLYSACCHARIDE EXPORT SYSTEM PROTEIN LPTA"/>
    <property type="match status" value="1"/>
</dbReference>
<dbReference type="Gene3D" id="2.60.450.10">
    <property type="entry name" value="Lipopolysaccharide (LPS) transport protein A like domain"/>
    <property type="match status" value="1"/>
</dbReference>
<sequence>MYISLISCLFIFQLATAQEQKQKQIQIIYSGFLNFDDAKDPGLKVMTRDDSGQVHVIHEGIDMWCDQANLYGNENFIEAYGNVKMKQGDTINMNAKYVEYSGKTQLAFASGEVILTEPNSVLTTDTLYFDRVKQESYYKSGGRVERDSSGVITSRIGRYYMNAQKYQFVNSVVLTNPDYVINTNQLDFYSETGHAYLFGPSTIVTDESKTYCEKGFYDTENKTGYGLKKTRIDYDNRVFEGDSVYFDNSRNFASATNNITVTDTLNKSIIKGHYAEIYKAKDSVFITKRALAITVQETDSIYMHADTLMVTGVPEKRITRAFRNAKFYKSDMSGKADSVHVNQATGLTKLINLKRLSSQDAFAKRRDPVIWNLENQMTGDTIHIKSNPKTEKLDSLFVFENAFVASRDSISKNGFNQVKGKTLVGLFDEENNLRQVNINKNAESISYARNENQELIGIEKAKSGSVSIFFSEGDIEQFTRYLQPDAEITPESQYPENALLLRGFVWRDEERPKSVEDLFSDDPPLNLPIIKGLEDYVPQEEFFDEALLKRVEKADKSTKKNESTSKGEESQPTKAARNIPEKSMNPVKEKKAEKQVKNEDSIKSKKD</sequence>
<keyword evidence="1" id="KW-0732">Signal</keyword>
<dbReference type="PANTHER" id="PTHR36504:SF1">
    <property type="entry name" value="LIPOPOLYSACCHARIDE EXPORT SYSTEM PROTEIN LPTA"/>
    <property type="match status" value="1"/>
</dbReference>
<dbReference type="InterPro" id="IPR052037">
    <property type="entry name" value="LPS_export_LptA"/>
</dbReference>
<accession>G2E8Z0</accession>
<dbReference type="eggNOG" id="COG1452">
    <property type="taxonomic scope" value="Bacteria"/>
</dbReference>
<dbReference type="PATRIC" id="fig|1046627.3.peg.7"/>
<dbReference type="OrthoDB" id="9805931at2"/>
<dbReference type="STRING" id="1046627.BZARG_2874"/>
<dbReference type="AlphaFoldDB" id="G2E8Z0"/>
<feature type="compositionally biased region" description="Basic and acidic residues" evidence="2">
    <location>
        <begin position="587"/>
        <end position="607"/>
    </location>
</feature>
<dbReference type="GO" id="GO:0015920">
    <property type="term" value="P:lipopolysaccharide transport"/>
    <property type="evidence" value="ECO:0007669"/>
    <property type="project" value="TreeGrafter"/>
</dbReference>
<organism evidence="4 5">
    <name type="scientific">Bizionia argentinensis JUB59</name>
    <dbReference type="NCBI Taxonomy" id="1046627"/>
    <lineage>
        <taxon>Bacteria</taxon>
        <taxon>Pseudomonadati</taxon>
        <taxon>Bacteroidota</taxon>
        <taxon>Flavobacteriia</taxon>
        <taxon>Flavobacteriales</taxon>
        <taxon>Flavobacteriaceae</taxon>
        <taxon>Bizionia</taxon>
    </lineage>
</organism>
<evidence type="ECO:0000256" key="2">
    <source>
        <dbReference type="SAM" id="MobiDB-lite"/>
    </source>
</evidence>
<dbReference type="EMBL" id="AFXZ01000001">
    <property type="protein sequence ID" value="EGV45093.2"/>
    <property type="molecule type" value="Genomic_DNA"/>
</dbReference>
<dbReference type="GO" id="GO:0009279">
    <property type="term" value="C:cell outer membrane"/>
    <property type="evidence" value="ECO:0007669"/>
    <property type="project" value="TreeGrafter"/>
</dbReference>
<dbReference type="GO" id="GO:0030288">
    <property type="term" value="C:outer membrane-bounded periplasmic space"/>
    <property type="evidence" value="ECO:0007669"/>
    <property type="project" value="TreeGrafter"/>
</dbReference>
<evidence type="ECO:0000313" key="4">
    <source>
        <dbReference type="EMBL" id="EGV45093.2"/>
    </source>
</evidence>
<keyword evidence="5" id="KW-1185">Reference proteome</keyword>
<feature type="compositionally biased region" description="Basic and acidic residues" evidence="2">
    <location>
        <begin position="553"/>
        <end position="571"/>
    </location>
</feature>
<dbReference type="GO" id="GO:0017089">
    <property type="term" value="F:glycolipid transfer activity"/>
    <property type="evidence" value="ECO:0007669"/>
    <property type="project" value="TreeGrafter"/>
</dbReference>
<evidence type="ECO:0000256" key="1">
    <source>
        <dbReference type="ARBA" id="ARBA00022729"/>
    </source>
</evidence>
<feature type="domain" description="Organic solvent tolerance-like N-terminal" evidence="3">
    <location>
        <begin position="29"/>
        <end position="183"/>
    </location>
</feature>